<proteinExistence type="predicted"/>
<evidence type="ECO:0008006" key="4">
    <source>
        <dbReference type="Google" id="ProtNLM"/>
    </source>
</evidence>
<name>A0A238VVR3_9FLAO</name>
<keyword evidence="3" id="KW-1185">Reference proteome</keyword>
<keyword evidence="1" id="KW-0732">Signal</keyword>
<dbReference type="PROSITE" id="PS51257">
    <property type="entry name" value="PROKAR_LIPOPROTEIN"/>
    <property type="match status" value="1"/>
</dbReference>
<evidence type="ECO:0000256" key="1">
    <source>
        <dbReference type="SAM" id="SignalP"/>
    </source>
</evidence>
<feature type="chain" id="PRO_5012127542" description="Ig-like domain-containing protein" evidence="1">
    <location>
        <begin position="19"/>
        <end position="133"/>
    </location>
</feature>
<dbReference type="RefSeq" id="WP_125411752.1">
    <property type="nucleotide sequence ID" value="NZ_BMEP01000002.1"/>
</dbReference>
<protein>
    <recommendedName>
        <fullName evidence="4">Ig-like domain-containing protein</fullName>
    </recommendedName>
</protein>
<dbReference type="AlphaFoldDB" id="A0A238VVR3"/>
<sequence>MKKLIILFVVITLVSAFTVGCTIYDDEQIQEQAIDENGNDNGDDNPNSTIEYTSLIADETTLPTGESTLITATATGEGLEYYWSASLGDIVGSGEQITYTAAICCSGSNTITCSIRDSLNTWKHKSVTIEVSF</sequence>
<dbReference type="Proteomes" id="UP000198379">
    <property type="component" value="Unassembled WGS sequence"/>
</dbReference>
<dbReference type="OrthoDB" id="1437821at2"/>
<organism evidence="2 3">
    <name type="scientific">Dokdonia pacifica</name>
    <dbReference type="NCBI Taxonomy" id="1627892"/>
    <lineage>
        <taxon>Bacteria</taxon>
        <taxon>Pseudomonadati</taxon>
        <taxon>Bacteroidota</taxon>
        <taxon>Flavobacteriia</taxon>
        <taxon>Flavobacteriales</taxon>
        <taxon>Flavobacteriaceae</taxon>
        <taxon>Dokdonia</taxon>
    </lineage>
</organism>
<reference evidence="2 3" key="1">
    <citation type="submission" date="2017-06" db="EMBL/GenBank/DDBJ databases">
        <authorList>
            <person name="Kim H.J."/>
            <person name="Triplett B.A."/>
        </authorList>
    </citation>
    <scope>NUCLEOTIDE SEQUENCE [LARGE SCALE GENOMIC DNA]</scope>
    <source>
        <strain evidence="2 3">DSM 25597</strain>
    </source>
</reference>
<accession>A0A238VVR3</accession>
<dbReference type="EMBL" id="FZNY01000001">
    <property type="protein sequence ID" value="SNR38328.1"/>
    <property type="molecule type" value="Genomic_DNA"/>
</dbReference>
<feature type="signal peptide" evidence="1">
    <location>
        <begin position="1"/>
        <end position="18"/>
    </location>
</feature>
<evidence type="ECO:0000313" key="3">
    <source>
        <dbReference type="Proteomes" id="UP000198379"/>
    </source>
</evidence>
<gene>
    <name evidence="2" type="ORF">SAMN06265376_101414</name>
</gene>
<evidence type="ECO:0000313" key="2">
    <source>
        <dbReference type="EMBL" id="SNR38328.1"/>
    </source>
</evidence>